<dbReference type="HOGENOM" id="CLU_091970_3_0_9"/>
<evidence type="ECO:0000313" key="3">
    <source>
        <dbReference type="Proteomes" id="UP000006620"/>
    </source>
</evidence>
<organism evidence="2 3">
    <name type="scientific">Paenibacillus mucilaginosus (strain KNP414)</name>
    <dbReference type="NCBI Taxonomy" id="1036673"/>
    <lineage>
        <taxon>Bacteria</taxon>
        <taxon>Bacillati</taxon>
        <taxon>Bacillota</taxon>
        <taxon>Bacilli</taxon>
        <taxon>Bacillales</taxon>
        <taxon>Paenibacillaceae</taxon>
        <taxon>Paenibacillus</taxon>
    </lineage>
</organism>
<evidence type="ECO:0008006" key="4">
    <source>
        <dbReference type="Google" id="ProtNLM"/>
    </source>
</evidence>
<dbReference type="Proteomes" id="UP000006620">
    <property type="component" value="Chromosome"/>
</dbReference>
<feature type="transmembrane region" description="Helical" evidence="1">
    <location>
        <begin position="6"/>
        <end position="26"/>
    </location>
</feature>
<keyword evidence="1" id="KW-0812">Transmembrane</keyword>
<reference evidence="2 3" key="2">
    <citation type="journal article" date="2013" name="Genome Announc.">
        <title>Genome Sequence of Growth-Improving Paenibacillus mucilaginosus Strain KNP414.</title>
        <authorList>
            <person name="Lu J.J."/>
            <person name="Wang J.F."/>
            <person name="Hu X.F."/>
        </authorList>
    </citation>
    <scope>NUCLEOTIDE SEQUENCE [LARGE SCALE GENOMIC DNA]</scope>
    <source>
        <strain evidence="2 3">KNP414</strain>
    </source>
</reference>
<feature type="transmembrane region" description="Helical" evidence="1">
    <location>
        <begin position="38"/>
        <end position="55"/>
    </location>
</feature>
<dbReference type="PATRIC" id="fig|1036673.3.peg.6926"/>
<dbReference type="AlphaFoldDB" id="F8F7B7"/>
<name>F8F7B7_PAEMK</name>
<feature type="transmembrane region" description="Helical" evidence="1">
    <location>
        <begin position="67"/>
        <end position="86"/>
    </location>
</feature>
<protein>
    <recommendedName>
        <fullName evidence="4">DUF1294 domain-containing protein</fullName>
    </recommendedName>
</protein>
<keyword evidence="1" id="KW-1133">Transmembrane helix</keyword>
<dbReference type="InterPro" id="IPR010718">
    <property type="entry name" value="DUF1294"/>
</dbReference>
<dbReference type="RefSeq" id="WP_013921067.1">
    <property type="nucleotide sequence ID" value="NC_015690.1"/>
</dbReference>
<evidence type="ECO:0000313" key="2">
    <source>
        <dbReference type="EMBL" id="AEI45926.1"/>
    </source>
</evidence>
<dbReference type="KEGG" id="pms:KNP414_07422"/>
<reference evidence="3" key="1">
    <citation type="submission" date="2011-06" db="EMBL/GenBank/DDBJ databases">
        <title>Complete genome sequence of Paenibacillus mucilaginosus KNP414.</title>
        <authorList>
            <person name="Wang J."/>
            <person name="Hu S."/>
            <person name="Hu X."/>
            <person name="Zhang B."/>
            <person name="Dong D."/>
            <person name="Zhang S."/>
            <person name="Zhao K."/>
            <person name="Wu D."/>
        </authorList>
    </citation>
    <scope>NUCLEOTIDE SEQUENCE [LARGE SCALE GENOMIC DNA]</scope>
    <source>
        <strain evidence="3">KNP414</strain>
    </source>
</reference>
<keyword evidence="1" id="KW-0472">Membrane</keyword>
<sequence length="92" mass="10024">MIVVFAYLAVINLVGFGLMGSDKSRARKGGRRRVPEKRLFLIAAAGGALGVWIAMRSFRHKTQHRSFVVGIPAILAVQVLAGLYLFDLVRAG</sequence>
<dbReference type="Pfam" id="PF06961">
    <property type="entry name" value="DUF1294"/>
    <property type="match status" value="1"/>
</dbReference>
<evidence type="ECO:0000256" key="1">
    <source>
        <dbReference type="SAM" id="Phobius"/>
    </source>
</evidence>
<accession>F8F7B7</accession>
<dbReference type="EMBL" id="CP002869">
    <property type="protein sequence ID" value="AEI45926.1"/>
    <property type="molecule type" value="Genomic_DNA"/>
</dbReference>
<gene>
    <name evidence="2" type="ordered locus">KNP414_07422</name>
</gene>
<proteinExistence type="predicted"/>